<reference evidence="5 6" key="1">
    <citation type="submission" date="2018-11" db="EMBL/GenBank/DDBJ databases">
        <title>Draft genome of Simplicispira Flexivirga sp. BO-16.</title>
        <authorList>
            <person name="Im W.T."/>
        </authorList>
    </citation>
    <scope>NUCLEOTIDE SEQUENCE [LARGE SCALE GENOMIC DNA]</scope>
    <source>
        <strain evidence="5 6">BO-16</strain>
    </source>
</reference>
<gene>
    <name evidence="5" type="ORF">EFY87_16135</name>
</gene>
<dbReference type="InterPro" id="IPR002347">
    <property type="entry name" value="SDR_fam"/>
</dbReference>
<dbReference type="InterPro" id="IPR036291">
    <property type="entry name" value="NAD(P)-bd_dom_sf"/>
</dbReference>
<evidence type="ECO:0000256" key="1">
    <source>
        <dbReference type="ARBA" id="ARBA00006484"/>
    </source>
</evidence>
<evidence type="ECO:0000256" key="3">
    <source>
        <dbReference type="RuleBase" id="RU000363"/>
    </source>
</evidence>
<dbReference type="GO" id="GO:0016020">
    <property type="term" value="C:membrane"/>
    <property type="evidence" value="ECO:0007669"/>
    <property type="project" value="TreeGrafter"/>
</dbReference>
<dbReference type="PRINTS" id="PR00080">
    <property type="entry name" value="SDRFAMILY"/>
</dbReference>
<dbReference type="EMBL" id="RJJQ01000019">
    <property type="protein sequence ID" value="RNI19628.1"/>
    <property type="molecule type" value="Genomic_DNA"/>
</dbReference>
<dbReference type="Pfam" id="PF00106">
    <property type="entry name" value="adh_short"/>
    <property type="match status" value="1"/>
</dbReference>
<evidence type="ECO:0000259" key="4">
    <source>
        <dbReference type="SMART" id="SM00822"/>
    </source>
</evidence>
<dbReference type="PANTHER" id="PTHR44196:SF1">
    <property type="entry name" value="DEHYDROGENASE_REDUCTASE SDR FAMILY MEMBER 7B"/>
    <property type="match status" value="1"/>
</dbReference>
<dbReference type="PROSITE" id="PS00061">
    <property type="entry name" value="ADH_SHORT"/>
    <property type="match status" value="1"/>
</dbReference>
<sequence length="259" mass="27486">MRLPGTVALVTGSSSGLGTAIARELARRGASVVTHGRDAERATAVAAELGASYVLGDLADPEQPQRIVDEATQSHGRLDLVVHNAGRGWQGSFDTMTPECIGELVATDLTGPMLLSRAVLPLLLRQGRGHLCFVTSIAGRTGVAGEAVYAATKAGLDAFADSLRLEAEGTGVEVSTFVPAVIDTEFFARRGTPYARRSPKPRNPDHVARQVVSLIESGKTERWSDPLLRIAPAVRAVSPAAYHRMARRWGEKTRMPGGG</sequence>
<protein>
    <submittedName>
        <fullName evidence="5">SDR family NAD(P)-dependent oxidoreductase</fullName>
    </submittedName>
</protein>
<accession>A0A3M9M518</accession>
<dbReference type="CDD" id="cd05233">
    <property type="entry name" value="SDR_c"/>
    <property type="match status" value="1"/>
</dbReference>
<dbReference type="InterPro" id="IPR020904">
    <property type="entry name" value="Sc_DH/Rdtase_CS"/>
</dbReference>
<evidence type="ECO:0000313" key="5">
    <source>
        <dbReference type="EMBL" id="RNI19628.1"/>
    </source>
</evidence>
<keyword evidence="2" id="KW-0560">Oxidoreductase</keyword>
<dbReference type="Proteomes" id="UP000271678">
    <property type="component" value="Unassembled WGS sequence"/>
</dbReference>
<dbReference type="PRINTS" id="PR00081">
    <property type="entry name" value="GDHRDH"/>
</dbReference>
<proteinExistence type="inferred from homology"/>
<comment type="similarity">
    <text evidence="1 3">Belongs to the short-chain dehydrogenases/reductases (SDR) family.</text>
</comment>
<dbReference type="SUPFAM" id="SSF51735">
    <property type="entry name" value="NAD(P)-binding Rossmann-fold domains"/>
    <property type="match status" value="1"/>
</dbReference>
<dbReference type="OrthoDB" id="3743899at2"/>
<evidence type="ECO:0000256" key="2">
    <source>
        <dbReference type="ARBA" id="ARBA00023002"/>
    </source>
</evidence>
<dbReference type="SMART" id="SM00822">
    <property type="entry name" value="PKS_KR"/>
    <property type="match status" value="1"/>
</dbReference>
<evidence type="ECO:0000313" key="6">
    <source>
        <dbReference type="Proteomes" id="UP000271678"/>
    </source>
</evidence>
<dbReference type="GO" id="GO:0016491">
    <property type="term" value="F:oxidoreductase activity"/>
    <property type="evidence" value="ECO:0007669"/>
    <property type="project" value="UniProtKB-KW"/>
</dbReference>
<name>A0A3M9M518_9MICO</name>
<feature type="domain" description="Ketoreductase" evidence="4">
    <location>
        <begin position="6"/>
        <end position="184"/>
    </location>
</feature>
<dbReference type="PANTHER" id="PTHR44196">
    <property type="entry name" value="DEHYDROGENASE/REDUCTASE SDR FAMILY MEMBER 7B"/>
    <property type="match status" value="1"/>
</dbReference>
<dbReference type="Gene3D" id="3.40.50.720">
    <property type="entry name" value="NAD(P)-binding Rossmann-like Domain"/>
    <property type="match status" value="1"/>
</dbReference>
<comment type="caution">
    <text evidence="5">The sequence shown here is derived from an EMBL/GenBank/DDBJ whole genome shotgun (WGS) entry which is preliminary data.</text>
</comment>
<keyword evidence="6" id="KW-1185">Reference proteome</keyword>
<organism evidence="5 6">
    <name type="scientific">Flexivirga caeni</name>
    <dbReference type="NCBI Taxonomy" id="2294115"/>
    <lineage>
        <taxon>Bacteria</taxon>
        <taxon>Bacillati</taxon>
        <taxon>Actinomycetota</taxon>
        <taxon>Actinomycetes</taxon>
        <taxon>Micrococcales</taxon>
        <taxon>Dermacoccaceae</taxon>
        <taxon>Flexivirga</taxon>
    </lineage>
</organism>
<dbReference type="InterPro" id="IPR057326">
    <property type="entry name" value="KR_dom"/>
</dbReference>
<dbReference type="AlphaFoldDB" id="A0A3M9M518"/>